<evidence type="ECO:0000313" key="2">
    <source>
        <dbReference type="EMBL" id="MCL1107463.1"/>
    </source>
</evidence>
<dbReference type="Pfam" id="PF11383">
    <property type="entry name" value="DUF3187"/>
    <property type="match status" value="1"/>
</dbReference>
<name>A0A9X1Z821_9GAMM</name>
<dbReference type="RefSeq" id="WP_229780186.1">
    <property type="nucleotide sequence ID" value="NZ_BMQI01000061.1"/>
</dbReference>
<reference evidence="2" key="1">
    <citation type="submission" date="2022-01" db="EMBL/GenBank/DDBJ databases">
        <title>Whole genome-based taxonomy of the Shewanellaceae.</title>
        <authorList>
            <person name="Martin-Rodriguez A.J."/>
        </authorList>
    </citation>
    <scope>NUCLEOTIDE SEQUENCE</scope>
    <source>
        <strain evidence="2">DSM 23803</strain>
    </source>
</reference>
<comment type="caution">
    <text evidence="2">The sequence shown here is derived from an EMBL/GenBank/DDBJ whole genome shotgun (WGS) entry which is preliminary data.</text>
</comment>
<protein>
    <submittedName>
        <fullName evidence="2">DUF3187 family protein</fullName>
    </submittedName>
</protein>
<evidence type="ECO:0000313" key="3">
    <source>
        <dbReference type="Proteomes" id="UP001139408"/>
    </source>
</evidence>
<dbReference type="AlphaFoldDB" id="A0A9X1Z821"/>
<sequence length="117" mass="13123">MKTNLKLISIVSIFTILPAKAQVVSFNDYGPLQVYAQSPMQSINLSPLLRSGFSLPQGQKEWYITANAASVWSESDELLADYYQNAISSGLKWQITEDLLFDAKYTWQFSGDTYTGP</sequence>
<dbReference type="Proteomes" id="UP001139408">
    <property type="component" value="Unassembled WGS sequence"/>
</dbReference>
<organism evidence="2 3">
    <name type="scientific">Shewanella algicola</name>
    <dbReference type="NCBI Taxonomy" id="640633"/>
    <lineage>
        <taxon>Bacteria</taxon>
        <taxon>Pseudomonadati</taxon>
        <taxon>Pseudomonadota</taxon>
        <taxon>Gammaproteobacteria</taxon>
        <taxon>Alteromonadales</taxon>
        <taxon>Shewanellaceae</taxon>
        <taxon>Shewanella</taxon>
    </lineage>
</organism>
<dbReference type="EMBL" id="JAKILJ010000062">
    <property type="protein sequence ID" value="MCL1107463.1"/>
    <property type="molecule type" value="Genomic_DNA"/>
</dbReference>
<keyword evidence="3" id="KW-1185">Reference proteome</keyword>
<keyword evidence="1" id="KW-0732">Signal</keyword>
<accession>A0A9X1Z821</accession>
<feature type="signal peptide" evidence="1">
    <location>
        <begin position="1"/>
        <end position="21"/>
    </location>
</feature>
<dbReference type="InterPro" id="IPR021523">
    <property type="entry name" value="DUF3187"/>
</dbReference>
<evidence type="ECO:0000256" key="1">
    <source>
        <dbReference type="SAM" id="SignalP"/>
    </source>
</evidence>
<feature type="chain" id="PRO_5040926201" evidence="1">
    <location>
        <begin position="22"/>
        <end position="117"/>
    </location>
</feature>
<gene>
    <name evidence="2" type="ORF">L2749_19805</name>
</gene>
<proteinExistence type="predicted"/>